<feature type="transmembrane region" description="Helical" evidence="7">
    <location>
        <begin position="252"/>
        <end position="273"/>
    </location>
</feature>
<evidence type="ECO:0000256" key="3">
    <source>
        <dbReference type="ARBA" id="ARBA00022475"/>
    </source>
</evidence>
<evidence type="ECO:0000256" key="5">
    <source>
        <dbReference type="ARBA" id="ARBA00022989"/>
    </source>
</evidence>
<keyword evidence="3" id="KW-1003">Cell membrane</keyword>
<dbReference type="PROSITE" id="PS50928">
    <property type="entry name" value="ABC_TM1"/>
    <property type="match status" value="1"/>
</dbReference>
<evidence type="ECO:0000256" key="7">
    <source>
        <dbReference type="RuleBase" id="RU363032"/>
    </source>
</evidence>
<dbReference type="AlphaFoldDB" id="A0A1T4K5T3"/>
<protein>
    <submittedName>
        <fullName evidence="9">NitT/TauT family transport system permease protein</fullName>
    </submittedName>
</protein>
<dbReference type="InterPro" id="IPR000515">
    <property type="entry name" value="MetI-like"/>
</dbReference>
<dbReference type="Pfam" id="PF00528">
    <property type="entry name" value="BPD_transp_1"/>
    <property type="match status" value="1"/>
</dbReference>
<evidence type="ECO:0000259" key="8">
    <source>
        <dbReference type="PROSITE" id="PS50928"/>
    </source>
</evidence>
<comment type="similarity">
    <text evidence="7">Belongs to the binding-protein-dependent transport system permease family.</text>
</comment>
<feature type="transmembrane region" description="Helical" evidence="7">
    <location>
        <begin position="36"/>
        <end position="56"/>
    </location>
</feature>
<dbReference type="PANTHER" id="PTHR30151">
    <property type="entry name" value="ALKANE SULFONATE ABC TRANSPORTER-RELATED, MEMBRANE SUBUNIT"/>
    <property type="match status" value="1"/>
</dbReference>
<reference evidence="10" key="1">
    <citation type="submission" date="2017-02" db="EMBL/GenBank/DDBJ databases">
        <authorList>
            <person name="Varghese N."/>
            <person name="Submissions S."/>
        </authorList>
    </citation>
    <scope>NUCLEOTIDE SEQUENCE [LARGE SCALE GENOMIC DNA]</scope>
    <source>
        <strain evidence="10">ATCC BAA-73</strain>
    </source>
</reference>
<feature type="domain" description="ABC transmembrane type-1" evidence="8">
    <location>
        <begin position="90"/>
        <end position="270"/>
    </location>
</feature>
<evidence type="ECO:0000256" key="1">
    <source>
        <dbReference type="ARBA" id="ARBA00004651"/>
    </source>
</evidence>
<keyword evidence="6 7" id="KW-0472">Membrane</keyword>
<feature type="transmembrane region" description="Helical" evidence="7">
    <location>
        <begin position="154"/>
        <end position="175"/>
    </location>
</feature>
<evidence type="ECO:0000256" key="4">
    <source>
        <dbReference type="ARBA" id="ARBA00022692"/>
    </source>
</evidence>
<dbReference type="EMBL" id="FUWM01000005">
    <property type="protein sequence ID" value="SJZ37784.1"/>
    <property type="molecule type" value="Genomic_DNA"/>
</dbReference>
<feature type="transmembrane region" description="Helical" evidence="7">
    <location>
        <begin position="217"/>
        <end position="240"/>
    </location>
</feature>
<dbReference type="GO" id="GO:0005886">
    <property type="term" value="C:plasma membrane"/>
    <property type="evidence" value="ECO:0007669"/>
    <property type="project" value="UniProtKB-SubCell"/>
</dbReference>
<dbReference type="GO" id="GO:0055085">
    <property type="term" value="P:transmembrane transport"/>
    <property type="evidence" value="ECO:0007669"/>
    <property type="project" value="InterPro"/>
</dbReference>
<evidence type="ECO:0000256" key="2">
    <source>
        <dbReference type="ARBA" id="ARBA00022448"/>
    </source>
</evidence>
<evidence type="ECO:0000313" key="9">
    <source>
        <dbReference type="EMBL" id="SJZ37784.1"/>
    </source>
</evidence>
<dbReference type="CDD" id="cd06261">
    <property type="entry name" value="TM_PBP2"/>
    <property type="match status" value="1"/>
</dbReference>
<dbReference type="InterPro" id="IPR035906">
    <property type="entry name" value="MetI-like_sf"/>
</dbReference>
<gene>
    <name evidence="9" type="ORF">SAMN02745118_00629</name>
</gene>
<keyword evidence="4 7" id="KW-0812">Transmembrane</keyword>
<comment type="subcellular location">
    <subcellularLocation>
        <location evidence="1 7">Cell membrane</location>
        <topology evidence="1 7">Multi-pass membrane protein</topology>
    </subcellularLocation>
</comment>
<evidence type="ECO:0000256" key="6">
    <source>
        <dbReference type="ARBA" id="ARBA00023136"/>
    </source>
</evidence>
<dbReference type="PANTHER" id="PTHR30151:SF19">
    <property type="entry name" value="ABC TRANSPORTER PERMEASE"/>
    <property type="match status" value="1"/>
</dbReference>
<proteinExistence type="inferred from homology"/>
<keyword evidence="5 7" id="KW-1133">Transmembrane helix</keyword>
<keyword evidence="2 7" id="KW-0813">Transport</keyword>
<sequence length="282" mass="31549">MFMFKKLRSIYNDLLTKGAVTEAHGKYLKKVRLREFSIKVSQISILILLTISWQLAAKYKIVDPFITSYPSQILNTIYKMALNGELFKHTWTTLYETLVGFSLGALTGIIIAVILWWSDYLSRIFEPFIVILNALPKMALGPVLIIWLGNGSTAIIGMALLISIIVTIMMVYNGFRETDKNKIKLLQTLGANKLQIFKKVVLPENLPTIFAALKVNIGLSLVGTIVGEFLVSQAGLGYLIVYGGQVFKLNLVMTSVILLSILAAVLYYLIVGLEKLVIKWKK</sequence>
<name>A0A1T4K5T3_9FIRM</name>
<organism evidence="9 10">
    <name type="scientific">Selenihalanaerobacter shriftii</name>
    <dbReference type="NCBI Taxonomy" id="142842"/>
    <lineage>
        <taxon>Bacteria</taxon>
        <taxon>Bacillati</taxon>
        <taxon>Bacillota</taxon>
        <taxon>Clostridia</taxon>
        <taxon>Halanaerobiales</taxon>
        <taxon>Halobacteroidaceae</taxon>
        <taxon>Selenihalanaerobacter</taxon>
    </lineage>
</organism>
<accession>A0A1T4K5T3</accession>
<dbReference type="Proteomes" id="UP000190625">
    <property type="component" value="Unassembled WGS sequence"/>
</dbReference>
<dbReference type="SUPFAM" id="SSF161098">
    <property type="entry name" value="MetI-like"/>
    <property type="match status" value="1"/>
</dbReference>
<feature type="transmembrane region" description="Helical" evidence="7">
    <location>
        <begin position="98"/>
        <end position="117"/>
    </location>
</feature>
<keyword evidence="10" id="KW-1185">Reference proteome</keyword>
<feature type="transmembrane region" description="Helical" evidence="7">
    <location>
        <begin position="129"/>
        <end position="148"/>
    </location>
</feature>
<evidence type="ECO:0000313" key="10">
    <source>
        <dbReference type="Proteomes" id="UP000190625"/>
    </source>
</evidence>
<dbReference type="Gene3D" id="1.10.3720.10">
    <property type="entry name" value="MetI-like"/>
    <property type="match status" value="1"/>
</dbReference>
<dbReference type="STRING" id="142842.SAMN02745118_00629"/>